<dbReference type="EMBL" id="BQNB010016233">
    <property type="protein sequence ID" value="GJT49381.1"/>
    <property type="molecule type" value="Genomic_DNA"/>
</dbReference>
<comment type="caution">
    <text evidence="2">The sequence shown here is derived from an EMBL/GenBank/DDBJ whole genome shotgun (WGS) entry which is preliminary data.</text>
</comment>
<dbReference type="Proteomes" id="UP001151760">
    <property type="component" value="Unassembled WGS sequence"/>
</dbReference>
<sequence length="308" mass="35135">MRDHERYRIPTIYASYIEQFWNTATSKTVNSVKQIHAIVDGKAVVISESSVRNDLLFDDKDGITCLRNDDIFENLALIGDEQLLTKLTFQKESALKPNEPPLPEGPYTREWGGRWNILFEFMNVLNATYIPKINLFQEGGRMTWRKEIDAPSCGDPQLKKRVESFDDDLDEEDASKQGRTSDKTKPMCKDSDFDDLNDLVDKGMAFIQEKDAENQGKIGADDTEVVKESGDTEAGNTTGVRYEREQKRIQRFISTKDSEKEAQSQEYQLLGKMEAKDMYVYKLTRADGSSIYNGDTQAFLKRLDSSIA</sequence>
<evidence type="ECO:0000256" key="1">
    <source>
        <dbReference type="SAM" id="MobiDB-lite"/>
    </source>
</evidence>
<feature type="compositionally biased region" description="Basic and acidic residues" evidence="1">
    <location>
        <begin position="174"/>
        <end position="190"/>
    </location>
</feature>
<evidence type="ECO:0000313" key="3">
    <source>
        <dbReference type="Proteomes" id="UP001151760"/>
    </source>
</evidence>
<evidence type="ECO:0008006" key="4">
    <source>
        <dbReference type="Google" id="ProtNLM"/>
    </source>
</evidence>
<feature type="region of interest" description="Disordered" evidence="1">
    <location>
        <begin position="164"/>
        <end position="190"/>
    </location>
</feature>
<evidence type="ECO:0000313" key="2">
    <source>
        <dbReference type="EMBL" id="GJT49381.1"/>
    </source>
</evidence>
<reference evidence="2" key="2">
    <citation type="submission" date="2022-01" db="EMBL/GenBank/DDBJ databases">
        <authorList>
            <person name="Yamashiro T."/>
            <person name="Shiraishi A."/>
            <person name="Satake H."/>
            <person name="Nakayama K."/>
        </authorList>
    </citation>
    <scope>NUCLEOTIDE SEQUENCE</scope>
</reference>
<proteinExistence type="predicted"/>
<protein>
    <recommendedName>
        <fullName evidence="4">Xylulose kinase-1</fullName>
    </recommendedName>
</protein>
<accession>A0ABQ5EEN6</accession>
<keyword evidence="3" id="KW-1185">Reference proteome</keyword>
<reference evidence="2" key="1">
    <citation type="journal article" date="2022" name="Int. J. Mol. Sci.">
        <title>Draft Genome of Tanacetum Coccineum: Genomic Comparison of Closely Related Tanacetum-Family Plants.</title>
        <authorList>
            <person name="Yamashiro T."/>
            <person name="Shiraishi A."/>
            <person name="Nakayama K."/>
            <person name="Satake H."/>
        </authorList>
    </citation>
    <scope>NUCLEOTIDE SEQUENCE</scope>
</reference>
<name>A0ABQ5EEN6_9ASTR</name>
<gene>
    <name evidence="2" type="ORF">Tco_0975538</name>
</gene>
<organism evidence="2 3">
    <name type="scientific">Tanacetum coccineum</name>
    <dbReference type="NCBI Taxonomy" id="301880"/>
    <lineage>
        <taxon>Eukaryota</taxon>
        <taxon>Viridiplantae</taxon>
        <taxon>Streptophyta</taxon>
        <taxon>Embryophyta</taxon>
        <taxon>Tracheophyta</taxon>
        <taxon>Spermatophyta</taxon>
        <taxon>Magnoliopsida</taxon>
        <taxon>eudicotyledons</taxon>
        <taxon>Gunneridae</taxon>
        <taxon>Pentapetalae</taxon>
        <taxon>asterids</taxon>
        <taxon>campanulids</taxon>
        <taxon>Asterales</taxon>
        <taxon>Asteraceae</taxon>
        <taxon>Asteroideae</taxon>
        <taxon>Anthemideae</taxon>
        <taxon>Anthemidinae</taxon>
        <taxon>Tanacetum</taxon>
    </lineage>
</organism>